<dbReference type="InterPro" id="IPR002789">
    <property type="entry name" value="HerA_central"/>
</dbReference>
<dbReference type="Gene3D" id="3.40.50.300">
    <property type="entry name" value="P-loop containing nucleotide triphosphate hydrolases"/>
    <property type="match status" value="2"/>
</dbReference>
<keyword evidence="7" id="KW-1185">Reference proteome</keyword>
<evidence type="ECO:0000259" key="5">
    <source>
        <dbReference type="Pfam" id="PF01935"/>
    </source>
</evidence>
<evidence type="ECO:0000256" key="1">
    <source>
        <dbReference type="ARBA" id="ARBA00007816"/>
    </source>
</evidence>
<sequence length="551" mass="62332">MDKIGVVDESSKGNYFKFISDQRLPKGSFVEYNEPKLENIPILSKIIDMSTLKSFPPEFLSPDLDPEEAAEMAGIDLEDIGKFEIEAKIIGYFREKTSEFVNPKIPPASGTPVKKASTSVLDYINKVEKEEENSAYIGKIIKTEKNVNLDISEIINTHISILASTGSGKSYTVGVLIEEMLKEKNGASVLILDPHGEYSTLKDLENKSLLSNKEVINKFKYPNNELPDVKVFNEDDIQLKISDLEFDDLAAIIDDGSMSEKMRHYLQRAYNKLKRKNFNQEEIRDKVLELKDKEGNYLKDHPLHSSSIEGILWRLEKNILNKDFFQNYTKLGLNELLSPKKASILDLSGIKAKDQQLLSSVILRKIFESRKMAVKGENKTNITKVPHPVFIVIEEGHRFAPNEGRSKSKNVLKTVLSEGRKFGIGVCLVSQRPSKLDTDSLSQCMSQITMKIINPYDQNKIKESIESVGKDIVDRLPSLSTGEAIISGSTVNTPVNIEVRKRITRHGGKGVKNPSKSWKNNLKDNFYDKRDKTIQKDKETKLFSNENQKNK</sequence>
<keyword evidence="6" id="KW-0547">Nucleotide-binding</keyword>
<gene>
    <name evidence="6" type="ORF">BTN85_0508</name>
</gene>
<dbReference type="InterPro" id="IPR008571">
    <property type="entry name" value="HerA-like"/>
</dbReference>
<dbReference type="PANTHER" id="PTHR42957">
    <property type="entry name" value="HELICASE MJ1565-RELATED"/>
    <property type="match status" value="1"/>
</dbReference>
<comment type="similarity">
    <text evidence="1">Belongs to the HerA family.</text>
</comment>
<evidence type="ECO:0000313" key="7">
    <source>
        <dbReference type="Proteomes" id="UP000185744"/>
    </source>
</evidence>
<dbReference type="PANTHER" id="PTHR42957:SF1">
    <property type="entry name" value="HELICASE MJ1565-RELATED"/>
    <property type="match status" value="1"/>
</dbReference>
<dbReference type="SUPFAM" id="SSF52540">
    <property type="entry name" value="P-loop containing nucleoside triphosphate hydrolases"/>
    <property type="match status" value="1"/>
</dbReference>
<protein>
    <submittedName>
        <fullName evidence="6">HerA helicase</fullName>
    </submittedName>
</protein>
<evidence type="ECO:0000313" key="6">
    <source>
        <dbReference type="EMBL" id="OKY78030.1"/>
    </source>
</evidence>
<evidence type="ECO:0000256" key="4">
    <source>
        <dbReference type="ARBA" id="ARBA00048988"/>
    </source>
</evidence>
<dbReference type="STRING" id="1903181.BTN85_0508"/>
<comment type="caution">
    <text evidence="6">The sequence shown here is derived from an EMBL/GenBank/DDBJ whole genome shotgun (WGS) entry which is preliminary data.</text>
</comment>
<organism evidence="6 7">
    <name type="scientific">Methanohalarchaeum thermophilum</name>
    <dbReference type="NCBI Taxonomy" id="1903181"/>
    <lineage>
        <taxon>Archaea</taxon>
        <taxon>Methanobacteriati</taxon>
        <taxon>Methanobacteriota</taxon>
        <taxon>Methanonatronarchaeia</taxon>
        <taxon>Methanonatronarchaeales</taxon>
        <taxon>Methanonatronarchaeaceae</taxon>
        <taxon>Candidatus Methanohalarchaeum</taxon>
    </lineage>
</organism>
<dbReference type="Proteomes" id="UP000185744">
    <property type="component" value="Unassembled WGS sequence"/>
</dbReference>
<comment type="catalytic activity">
    <reaction evidence="3">
        <text>ATP + H2O = ADP + phosphate + H(+)</text>
        <dbReference type="Rhea" id="RHEA:13065"/>
        <dbReference type="ChEBI" id="CHEBI:15377"/>
        <dbReference type="ChEBI" id="CHEBI:15378"/>
        <dbReference type="ChEBI" id="CHEBI:30616"/>
        <dbReference type="ChEBI" id="CHEBI:43474"/>
        <dbReference type="ChEBI" id="CHEBI:456216"/>
        <dbReference type="EC" id="5.6.2.3"/>
    </reaction>
</comment>
<keyword evidence="6" id="KW-0378">Hydrolase</keyword>
<dbReference type="InParanoid" id="A0A1Q6DUH6"/>
<comment type="catalytic activity">
    <reaction evidence="4">
        <text>ATP + H2O = ADP + phosphate + H(+)</text>
        <dbReference type="Rhea" id="RHEA:13065"/>
        <dbReference type="ChEBI" id="CHEBI:15377"/>
        <dbReference type="ChEBI" id="CHEBI:15378"/>
        <dbReference type="ChEBI" id="CHEBI:30616"/>
        <dbReference type="ChEBI" id="CHEBI:43474"/>
        <dbReference type="ChEBI" id="CHEBI:456216"/>
        <dbReference type="EC" id="5.6.2.4"/>
    </reaction>
</comment>
<keyword evidence="6" id="KW-0347">Helicase</keyword>
<keyword evidence="6" id="KW-0067">ATP-binding</keyword>
<comment type="catalytic activity">
    <reaction evidence="2">
        <text>Couples ATP hydrolysis with the unwinding of duplex DNA by translocating in the 3'-5' direction.</text>
        <dbReference type="EC" id="5.6.2.4"/>
    </reaction>
</comment>
<dbReference type="InterPro" id="IPR027417">
    <property type="entry name" value="P-loop_NTPase"/>
</dbReference>
<dbReference type="GO" id="GO:0043138">
    <property type="term" value="F:3'-5' DNA helicase activity"/>
    <property type="evidence" value="ECO:0007669"/>
    <property type="project" value="UniProtKB-EC"/>
</dbReference>
<dbReference type="GO" id="GO:0043139">
    <property type="term" value="F:5'-3' DNA helicase activity"/>
    <property type="evidence" value="ECO:0007669"/>
    <property type="project" value="UniProtKB-EC"/>
</dbReference>
<dbReference type="EMBL" id="MSDW01000001">
    <property type="protein sequence ID" value="OKY78030.1"/>
    <property type="molecule type" value="Genomic_DNA"/>
</dbReference>
<accession>A0A1Q6DUH6</accession>
<evidence type="ECO:0000256" key="2">
    <source>
        <dbReference type="ARBA" id="ARBA00034617"/>
    </source>
</evidence>
<proteinExistence type="inferred from homology"/>
<evidence type="ECO:0000256" key="3">
    <source>
        <dbReference type="ARBA" id="ARBA00048954"/>
    </source>
</evidence>
<reference evidence="6" key="1">
    <citation type="submission" date="2016-12" db="EMBL/GenBank/DDBJ databases">
        <title>Discovery of methanogenic haloarchaea.</title>
        <authorList>
            <person name="Sorokin D.Y."/>
            <person name="Makarova K.S."/>
            <person name="Abbas B."/>
            <person name="Ferrer M."/>
            <person name="Golyshin P.N."/>
        </authorList>
    </citation>
    <scope>NUCLEOTIDE SEQUENCE [LARGE SCALE GENOMIC DNA]</scope>
    <source>
        <strain evidence="6">HMET1</strain>
    </source>
</reference>
<feature type="domain" description="Helicase HerA central" evidence="5">
    <location>
        <begin position="136"/>
        <end position="366"/>
    </location>
</feature>
<dbReference type="Pfam" id="PF01935">
    <property type="entry name" value="DUF87"/>
    <property type="match status" value="1"/>
</dbReference>
<name>A0A1Q6DUH6_METT1</name>
<dbReference type="AlphaFoldDB" id="A0A1Q6DUH6"/>